<dbReference type="SUPFAM" id="SSF56059">
    <property type="entry name" value="Glutathione synthetase ATP-binding domain-like"/>
    <property type="match status" value="1"/>
</dbReference>
<dbReference type="EMBL" id="BOML01000022">
    <property type="protein sequence ID" value="GIE01471.1"/>
    <property type="molecule type" value="Genomic_DNA"/>
</dbReference>
<dbReference type="Pfam" id="PF00391">
    <property type="entry name" value="PEP-utilizers"/>
    <property type="match status" value="1"/>
</dbReference>
<evidence type="ECO:0000313" key="4">
    <source>
        <dbReference type="Proteomes" id="UP000637628"/>
    </source>
</evidence>
<comment type="caution">
    <text evidence="3">The sequence shown here is derived from an EMBL/GenBank/DDBJ whole genome shotgun (WGS) entry which is preliminary data.</text>
</comment>
<dbReference type="Gene3D" id="3.30.1490.20">
    <property type="entry name" value="ATP-grasp fold, A domain"/>
    <property type="match status" value="1"/>
</dbReference>
<reference evidence="3 4" key="1">
    <citation type="submission" date="2021-01" db="EMBL/GenBank/DDBJ databases">
        <title>Whole genome shotgun sequence of Actinoplanes durhamensis NBRC 14914.</title>
        <authorList>
            <person name="Komaki H."/>
            <person name="Tamura T."/>
        </authorList>
    </citation>
    <scope>NUCLEOTIDE SEQUENCE [LARGE SCALE GENOMIC DNA]</scope>
    <source>
        <strain evidence="3 4">NBRC 14914</strain>
    </source>
</reference>
<gene>
    <name evidence="3" type="ORF">Adu01nite_28210</name>
</gene>
<sequence>MVDNSGYLVTVDSPAEARRSAGAKAANLAALSEAGVRIPPWAAIRSEAFDQSGQAAREVIRAAYAAAGSGRVAVRSSGLEEDGHRHSFAGQFDTYLNVSGLDQVIDRVRACWQSAFSDRATAYRATNGLPAEPAGMGVLIQQMVPSDVSGVLFTADPVTGGRDTFVVSAVYGLGEGIVSGAVDADTAILDARSGAVLETDLGDKAERYDYAADGGVAINPVGEAERAALSLAKVDLAELHAAGVRIAEVFGGPQDVEWAVADGRLWILQARPITSAITTGELRIWDNANIVESFRGVTSPLTFTFAAMVYGAVYDSFARSLRVPDKQLRQMQEWLPSLLGSFHGRVYYNLLNWYRLQRIPPFYDINRRLLEVAMGVDESLPDEIAETLYPYEFESSLAEKKARLVTTTTFFGKFFRMGRDVKRFTAYFYEQYAVFDKRDYAAMPADEVYRAFQQLQRNLLLRWGPMQMLDSTILLSMGVLTVLGQKWLPADAPPWLTWAAARPGPDVESAEPARAMAALAEMVKADDELRRLIEQTPPADIPAAVTNPEFAAAVESYVAEHGYRSPDELKLEVPDLREDPASLYLMLRDALQAPPETQGNDTAQEYLDQHLRGPKRWIYELVRRKAAKSLAHRERLRFCRTRAFGSAKQILRALGRHLHRVGAIDRFEDVFLLRLDELSGAYEGKIAHDELRDIVAVRRRTQERQLILVAPPRFETRGAPYWEGNLTSWSAPPESTGELRGTPSSPGVATGRVVVADRPQDVNGGILVTYSTDPGWVAALPSAAGLIIERGSPLTHVAIVARELGVPTIVKVKGATRALKTGMVIRMDGGTATIEVLEQA</sequence>
<dbReference type="Proteomes" id="UP000637628">
    <property type="component" value="Unassembled WGS sequence"/>
</dbReference>
<dbReference type="InterPro" id="IPR008279">
    <property type="entry name" value="PEP-util_enz_mobile_dom"/>
</dbReference>
<dbReference type="SUPFAM" id="SSF52009">
    <property type="entry name" value="Phosphohistidine domain"/>
    <property type="match status" value="1"/>
</dbReference>
<dbReference type="InterPro" id="IPR051549">
    <property type="entry name" value="PEP_Utilizing_Enz"/>
</dbReference>
<dbReference type="InterPro" id="IPR002192">
    <property type="entry name" value="PPDK_AMP/ATP-bd"/>
</dbReference>
<evidence type="ECO:0000259" key="2">
    <source>
        <dbReference type="Pfam" id="PF01326"/>
    </source>
</evidence>
<dbReference type="Gene3D" id="3.30.470.20">
    <property type="entry name" value="ATP-grasp fold, B domain"/>
    <property type="match status" value="1"/>
</dbReference>
<dbReference type="InterPro" id="IPR036637">
    <property type="entry name" value="Phosphohistidine_dom_sf"/>
</dbReference>
<proteinExistence type="predicted"/>
<protein>
    <submittedName>
        <fullName evidence="3">Phosphoenolpyruvate synthase</fullName>
    </submittedName>
</protein>
<dbReference type="InterPro" id="IPR013815">
    <property type="entry name" value="ATP_grasp_subdomain_1"/>
</dbReference>
<keyword evidence="4" id="KW-1185">Reference proteome</keyword>
<dbReference type="Pfam" id="PF01326">
    <property type="entry name" value="PPDK_N"/>
    <property type="match status" value="1"/>
</dbReference>
<name>A0ABQ3YV56_9ACTN</name>
<dbReference type="PANTHER" id="PTHR43615:SF1">
    <property type="entry name" value="PPDK_N DOMAIN-CONTAINING PROTEIN"/>
    <property type="match status" value="1"/>
</dbReference>
<dbReference type="NCBIfam" id="NF004881">
    <property type="entry name" value="PRK06241.2-2"/>
    <property type="match status" value="1"/>
</dbReference>
<organism evidence="3 4">
    <name type="scientific">Paractinoplanes durhamensis</name>
    <dbReference type="NCBI Taxonomy" id="113563"/>
    <lineage>
        <taxon>Bacteria</taxon>
        <taxon>Bacillati</taxon>
        <taxon>Actinomycetota</taxon>
        <taxon>Actinomycetes</taxon>
        <taxon>Micromonosporales</taxon>
        <taxon>Micromonosporaceae</taxon>
        <taxon>Paractinoplanes</taxon>
    </lineage>
</organism>
<feature type="domain" description="Pyruvate phosphate dikinase AMP/ATP-binding" evidence="2">
    <location>
        <begin position="58"/>
        <end position="276"/>
    </location>
</feature>
<accession>A0ABQ3YV56</accession>
<feature type="domain" description="PEP-utilising enzyme mobile" evidence="1">
    <location>
        <begin position="764"/>
        <end position="831"/>
    </location>
</feature>
<dbReference type="Gene3D" id="3.50.30.10">
    <property type="entry name" value="Phosphohistidine domain"/>
    <property type="match status" value="1"/>
</dbReference>
<dbReference type="PANTHER" id="PTHR43615">
    <property type="entry name" value="PHOSPHOENOLPYRUVATE SYNTHASE-RELATED"/>
    <property type="match status" value="1"/>
</dbReference>
<evidence type="ECO:0000259" key="1">
    <source>
        <dbReference type="Pfam" id="PF00391"/>
    </source>
</evidence>
<evidence type="ECO:0000313" key="3">
    <source>
        <dbReference type="EMBL" id="GIE01471.1"/>
    </source>
</evidence>